<name>A0A8S5VTJ0_9CAUD</name>
<evidence type="ECO:0000256" key="2">
    <source>
        <dbReference type="ARBA" id="ARBA00022598"/>
    </source>
</evidence>
<protein>
    <recommendedName>
        <fullName evidence="1">DNA ligase (NAD(+))</fullName>
        <ecNumber evidence="1">6.5.1.2</ecNumber>
    </recommendedName>
</protein>
<dbReference type="InterPro" id="IPR001679">
    <property type="entry name" value="DNA_ligase"/>
</dbReference>
<evidence type="ECO:0000256" key="5">
    <source>
        <dbReference type="ARBA" id="ARBA00022833"/>
    </source>
</evidence>
<dbReference type="PROSITE" id="PS50172">
    <property type="entry name" value="BRCT"/>
    <property type="match status" value="1"/>
</dbReference>
<accession>A0A8S5VTJ0</accession>
<dbReference type="SUPFAM" id="SSF56091">
    <property type="entry name" value="DNA ligase/mRNA capping enzyme, catalytic domain"/>
    <property type="match status" value="1"/>
</dbReference>
<evidence type="ECO:0000256" key="6">
    <source>
        <dbReference type="ARBA" id="ARBA00023027"/>
    </source>
</evidence>
<evidence type="ECO:0000259" key="8">
    <source>
        <dbReference type="PROSITE" id="PS50172"/>
    </source>
</evidence>
<keyword evidence="3" id="KW-0235">DNA replication</keyword>
<evidence type="ECO:0000256" key="1">
    <source>
        <dbReference type="ARBA" id="ARBA00012722"/>
    </source>
</evidence>
<evidence type="ECO:0000256" key="7">
    <source>
        <dbReference type="ARBA" id="ARBA00034005"/>
    </source>
</evidence>
<dbReference type="Pfam" id="PF01653">
    <property type="entry name" value="DNA_ligase_aden"/>
    <property type="match status" value="1"/>
</dbReference>
<proteinExistence type="predicted"/>
<dbReference type="InterPro" id="IPR013840">
    <property type="entry name" value="DNAligase_N"/>
</dbReference>
<dbReference type="GO" id="GO:0006260">
    <property type="term" value="P:DNA replication"/>
    <property type="evidence" value="ECO:0007669"/>
    <property type="project" value="UniProtKB-KW"/>
</dbReference>
<dbReference type="InterPro" id="IPR012340">
    <property type="entry name" value="NA-bd_OB-fold"/>
</dbReference>
<comment type="catalytic activity">
    <reaction evidence="7">
        <text>NAD(+) + (deoxyribonucleotide)n-3'-hydroxyl + 5'-phospho-(deoxyribonucleotide)m = (deoxyribonucleotide)n+m + AMP + beta-nicotinamide D-nucleotide.</text>
        <dbReference type="EC" id="6.5.1.2"/>
    </reaction>
</comment>
<dbReference type="Gene3D" id="2.40.50.140">
    <property type="entry name" value="Nucleic acid-binding proteins"/>
    <property type="match status" value="1"/>
</dbReference>
<dbReference type="InterPro" id="IPR004150">
    <property type="entry name" value="NAD_DNA_ligase_OB"/>
</dbReference>
<dbReference type="InterPro" id="IPR036420">
    <property type="entry name" value="BRCT_dom_sf"/>
</dbReference>
<evidence type="ECO:0000256" key="4">
    <source>
        <dbReference type="ARBA" id="ARBA00022723"/>
    </source>
</evidence>
<dbReference type="InterPro" id="IPR010994">
    <property type="entry name" value="RuvA_2-like"/>
</dbReference>
<dbReference type="SUPFAM" id="SSF50249">
    <property type="entry name" value="Nucleic acid-binding proteins"/>
    <property type="match status" value="1"/>
</dbReference>
<dbReference type="GO" id="GO:0046872">
    <property type="term" value="F:metal ion binding"/>
    <property type="evidence" value="ECO:0007669"/>
    <property type="project" value="UniProtKB-KW"/>
</dbReference>
<keyword evidence="2 9" id="KW-0436">Ligase</keyword>
<dbReference type="SUPFAM" id="SSF47781">
    <property type="entry name" value="RuvA domain 2-like"/>
    <property type="match status" value="1"/>
</dbReference>
<feature type="domain" description="BRCT" evidence="8">
    <location>
        <begin position="558"/>
        <end position="645"/>
    </location>
</feature>
<keyword evidence="4" id="KW-0479">Metal-binding</keyword>
<keyword evidence="6" id="KW-0520">NAD</keyword>
<dbReference type="Gene3D" id="3.40.50.10190">
    <property type="entry name" value="BRCT domain"/>
    <property type="match status" value="1"/>
</dbReference>
<evidence type="ECO:0000313" key="9">
    <source>
        <dbReference type="EMBL" id="DAG97922.1"/>
    </source>
</evidence>
<dbReference type="InterPro" id="IPR013839">
    <property type="entry name" value="DNAligase_adenylation"/>
</dbReference>
<dbReference type="SMART" id="SM00532">
    <property type="entry name" value="LIGANc"/>
    <property type="match status" value="1"/>
</dbReference>
<dbReference type="GO" id="GO:0006281">
    <property type="term" value="P:DNA repair"/>
    <property type="evidence" value="ECO:0007669"/>
    <property type="project" value="InterPro"/>
</dbReference>
<organism evidence="9">
    <name type="scientific">Ackermannviridae sp</name>
    <dbReference type="NCBI Taxonomy" id="2831612"/>
    <lineage>
        <taxon>Viruses</taxon>
        <taxon>Duplodnaviria</taxon>
        <taxon>Heunggongvirae</taxon>
        <taxon>Uroviricota</taxon>
        <taxon>Caudoviricetes</taxon>
        <taxon>Pantevenvirales</taxon>
        <taxon>Ackermannviridae</taxon>
    </lineage>
</organism>
<dbReference type="Pfam" id="PF00533">
    <property type="entry name" value="BRCT"/>
    <property type="match status" value="1"/>
</dbReference>
<dbReference type="Gene3D" id="3.30.470.30">
    <property type="entry name" value="DNA ligase/mRNA capping enzyme"/>
    <property type="match status" value="1"/>
</dbReference>
<dbReference type="InterPro" id="IPR001357">
    <property type="entry name" value="BRCT_dom"/>
</dbReference>
<dbReference type="PIRSF" id="PIRSF001604">
    <property type="entry name" value="LigA"/>
    <property type="match status" value="1"/>
</dbReference>
<dbReference type="Pfam" id="PF03120">
    <property type="entry name" value="OB_DNA_ligase"/>
    <property type="match status" value="1"/>
</dbReference>
<dbReference type="SMART" id="SM00292">
    <property type="entry name" value="BRCT"/>
    <property type="match status" value="1"/>
</dbReference>
<evidence type="ECO:0000256" key="3">
    <source>
        <dbReference type="ARBA" id="ARBA00022705"/>
    </source>
</evidence>
<dbReference type="EC" id="6.5.1.2" evidence="1"/>
<dbReference type="GO" id="GO:0003911">
    <property type="term" value="F:DNA ligase (NAD+) activity"/>
    <property type="evidence" value="ECO:0007669"/>
    <property type="project" value="UniProtKB-EC"/>
</dbReference>
<sequence length="653" mass="74716">MNIDDICSLDLDLLREWLRERNDEYRSGFPTASDEDYDKAYNHYSLVTCTRLFDGRVSHARVENSIPMYGLEKIKTIEEFREWVSKNNLQSQKFIVTPKYDGVSCGVKISEDGSVTALVKGRENMSFSISHHFSLIEPLFKDDEEIVGELIIPQSVFSEKYSSEYKNVRNMVAGKLNPRSRSSEELRDFVFMKYTSYAGSYKTKQEMIDRLNTLNKIPVRYILVDFEDITEEFLSTTYQEFILEFEIDGLVIDINDLSVADSLGRNSIGNPKFAIAYKGSFGDTKKVIIRSLNWFIGKDGTFNPTITTDKVLIDGAMCGNNIYVDNASYVRDNGLRCGEEIIIKRSGKVIPRIHSIPKKERWKSYGEMVTEGHLFRECPYCSSPIVLDDSLVDVYCPNERCSGRNLQEFIFFFKVLGVEGMSDVTYEKIFDKNSLYTDEIVRVIRDRASVFSEFGDKRSSNIVRSLEKCISDITISRLMHASNMFQSLGSVKLQWIVDEYSLTWENLEDFYPSSTDILKINGFGDIQAGIFVENYKKFIDFYKSLSSVLTFKTKVETTESDIYQGRVFCFTGFRNKAMEDTIVKNGGKVSATYTKVVTDLVIKEKGSGSSKEQKAMSAGIRIYSESEFRELLGMETIIEEQQKSLIDPSKALF</sequence>
<keyword evidence="5" id="KW-0862">Zinc</keyword>
<dbReference type="EMBL" id="BK035393">
    <property type="protein sequence ID" value="DAG97922.1"/>
    <property type="molecule type" value="Genomic_DNA"/>
</dbReference>
<dbReference type="SUPFAM" id="SSF52113">
    <property type="entry name" value="BRCT domain"/>
    <property type="match status" value="1"/>
</dbReference>
<reference evidence="9" key="1">
    <citation type="journal article" date="2021" name="Proc. Natl. Acad. Sci. U.S.A.">
        <title>A Catalog of Tens of Thousands of Viruses from Human Metagenomes Reveals Hidden Associations with Chronic Diseases.</title>
        <authorList>
            <person name="Tisza M.J."/>
            <person name="Buck C.B."/>
        </authorList>
    </citation>
    <scope>NUCLEOTIDE SEQUENCE</scope>
    <source>
        <strain evidence="9">CtASH1</strain>
    </source>
</reference>